<gene>
    <name evidence="2" type="ORF">GCM10009663_12210</name>
</gene>
<name>A0ABN1TBR1_9ACTN</name>
<organism evidence="2 3">
    <name type="scientific">Kitasatospora arboriphila</name>
    <dbReference type="NCBI Taxonomy" id="258052"/>
    <lineage>
        <taxon>Bacteria</taxon>
        <taxon>Bacillati</taxon>
        <taxon>Actinomycetota</taxon>
        <taxon>Actinomycetes</taxon>
        <taxon>Kitasatosporales</taxon>
        <taxon>Streptomycetaceae</taxon>
        <taxon>Kitasatospora</taxon>
    </lineage>
</organism>
<dbReference type="PANTHER" id="PTHR43312">
    <property type="entry name" value="D-THREO-ALDOSE 1-DEHYDROGENASE"/>
    <property type="match status" value="1"/>
</dbReference>
<evidence type="ECO:0000313" key="3">
    <source>
        <dbReference type="Proteomes" id="UP001499987"/>
    </source>
</evidence>
<sequence>MPAAAATGPAGPSIARFGLGTAAVGRPGYITLGRDLDLPAERTVEALRERTHALLDAAFAAGVRYFDTARSYGRAEEFLGGWLAARPRAAAESVVGSKWGYTYTADWRASGVPVHEVKEHAVAVFDRQVEETRASLGRLPDVYLVHSVTPDSPALTDPALHERLAGLAAEGVRVGLSTSGPAQGEAVRAALAVEFEGRPLFSAVQSTWNLLETSAAPALAEAHAAGWLVVVKEGMANRRLADRYATGPDTAVLREVAARTGASCDALALAAAAAQPWADLVLSGAATAGQLASNLSAAGLAVAPSDLAGLAVLAEPAEAYWRTRAALPWA</sequence>
<feature type="domain" description="NADP-dependent oxidoreductase" evidence="1">
    <location>
        <begin position="49"/>
        <end position="300"/>
    </location>
</feature>
<dbReference type="EMBL" id="BAAALD010000007">
    <property type="protein sequence ID" value="GAA1073617.1"/>
    <property type="molecule type" value="Genomic_DNA"/>
</dbReference>
<dbReference type="InterPro" id="IPR036812">
    <property type="entry name" value="NAD(P)_OxRdtase_dom_sf"/>
</dbReference>
<proteinExistence type="predicted"/>
<protein>
    <submittedName>
        <fullName evidence="2">Aldo/keto reductase</fullName>
    </submittedName>
</protein>
<evidence type="ECO:0000313" key="2">
    <source>
        <dbReference type="EMBL" id="GAA1073617.1"/>
    </source>
</evidence>
<accession>A0ABN1TBR1</accession>
<dbReference type="Gene3D" id="3.20.20.100">
    <property type="entry name" value="NADP-dependent oxidoreductase domain"/>
    <property type="match status" value="1"/>
</dbReference>
<dbReference type="Proteomes" id="UP001499987">
    <property type="component" value="Unassembled WGS sequence"/>
</dbReference>
<reference evidence="2 3" key="1">
    <citation type="journal article" date="2019" name="Int. J. Syst. Evol. Microbiol.">
        <title>The Global Catalogue of Microorganisms (GCM) 10K type strain sequencing project: providing services to taxonomists for standard genome sequencing and annotation.</title>
        <authorList>
            <consortium name="The Broad Institute Genomics Platform"/>
            <consortium name="The Broad Institute Genome Sequencing Center for Infectious Disease"/>
            <person name="Wu L."/>
            <person name="Ma J."/>
        </authorList>
    </citation>
    <scope>NUCLEOTIDE SEQUENCE [LARGE SCALE GENOMIC DNA]</scope>
    <source>
        <strain evidence="2 3">JCM 13002</strain>
    </source>
</reference>
<dbReference type="Pfam" id="PF00248">
    <property type="entry name" value="Aldo_ket_red"/>
    <property type="match status" value="1"/>
</dbReference>
<dbReference type="InterPro" id="IPR053135">
    <property type="entry name" value="AKR2_Oxidoreductase"/>
</dbReference>
<keyword evidence="3" id="KW-1185">Reference proteome</keyword>
<comment type="caution">
    <text evidence="2">The sequence shown here is derived from an EMBL/GenBank/DDBJ whole genome shotgun (WGS) entry which is preliminary data.</text>
</comment>
<dbReference type="RefSeq" id="WP_344622447.1">
    <property type="nucleotide sequence ID" value="NZ_BAAALD010000007.1"/>
</dbReference>
<evidence type="ECO:0000259" key="1">
    <source>
        <dbReference type="Pfam" id="PF00248"/>
    </source>
</evidence>
<dbReference type="SUPFAM" id="SSF51430">
    <property type="entry name" value="NAD(P)-linked oxidoreductase"/>
    <property type="match status" value="1"/>
</dbReference>
<dbReference type="InterPro" id="IPR023210">
    <property type="entry name" value="NADP_OxRdtase_dom"/>
</dbReference>
<dbReference type="PANTHER" id="PTHR43312:SF1">
    <property type="entry name" value="NADP-DEPENDENT OXIDOREDUCTASE DOMAIN-CONTAINING PROTEIN"/>
    <property type="match status" value="1"/>
</dbReference>